<dbReference type="AlphaFoldDB" id="A0A5N0VHY9"/>
<sequence length="90" mass="9724">MSGDNRRRILAVWAGLMLATACGWWIGTDHPIRGTGPHWAAAAVVSIAFIKARYIGLDFMGLRQASRMLRGLFAVWTTVVGAAVTLLALV</sequence>
<evidence type="ECO:0000313" key="8">
    <source>
        <dbReference type="Proteomes" id="UP000319769"/>
    </source>
</evidence>
<dbReference type="GO" id="GO:0005886">
    <property type="term" value="C:plasma membrane"/>
    <property type="evidence" value="ECO:0007669"/>
    <property type="project" value="UniProtKB-SubCell"/>
</dbReference>
<evidence type="ECO:0000256" key="5">
    <source>
        <dbReference type="ARBA" id="ARBA00023136"/>
    </source>
</evidence>
<keyword evidence="3 6" id="KW-0812">Transmembrane</keyword>
<proteinExistence type="predicted"/>
<evidence type="ECO:0000256" key="1">
    <source>
        <dbReference type="ARBA" id="ARBA00004651"/>
    </source>
</evidence>
<keyword evidence="5 6" id="KW-0472">Membrane</keyword>
<dbReference type="Proteomes" id="UP000319769">
    <property type="component" value="Unassembled WGS sequence"/>
</dbReference>
<dbReference type="EMBL" id="VMNW02000003">
    <property type="protein sequence ID" value="KAA9165969.1"/>
    <property type="molecule type" value="Genomic_DNA"/>
</dbReference>
<comment type="caution">
    <text evidence="7">The sequence shown here is derived from an EMBL/GenBank/DDBJ whole genome shotgun (WGS) entry which is preliminary data.</text>
</comment>
<feature type="transmembrane region" description="Helical" evidence="6">
    <location>
        <begin position="39"/>
        <end position="56"/>
    </location>
</feature>
<gene>
    <name evidence="7" type="ORF">FPZ12_003165</name>
</gene>
<accession>A0A5N0VHY9</accession>
<keyword evidence="2" id="KW-1003">Cell membrane</keyword>
<reference evidence="7" key="1">
    <citation type="submission" date="2019-09" db="EMBL/GenBank/DDBJ databases">
        <authorList>
            <person name="Teo W.F.A."/>
            <person name="Duangmal K."/>
        </authorList>
    </citation>
    <scope>NUCLEOTIDE SEQUENCE [LARGE SCALE GENOMIC DNA]</scope>
    <source>
        <strain evidence="7">K81G1</strain>
    </source>
</reference>
<name>A0A5N0VHY9_9PSEU</name>
<keyword evidence="4 6" id="KW-1133">Transmembrane helix</keyword>
<protein>
    <submittedName>
        <fullName evidence="7">Cytochrome C oxidase subunit IV family protein</fullName>
    </submittedName>
</protein>
<dbReference type="InterPro" id="IPR005171">
    <property type="entry name" value="Cyt_c_oxidase_su4_prok"/>
</dbReference>
<evidence type="ECO:0000256" key="3">
    <source>
        <dbReference type="ARBA" id="ARBA00022692"/>
    </source>
</evidence>
<dbReference type="OrthoDB" id="3830758at2"/>
<evidence type="ECO:0000256" key="2">
    <source>
        <dbReference type="ARBA" id="ARBA00022475"/>
    </source>
</evidence>
<feature type="transmembrane region" description="Helical" evidence="6">
    <location>
        <begin position="68"/>
        <end position="89"/>
    </location>
</feature>
<feature type="transmembrane region" description="Helical" evidence="6">
    <location>
        <begin position="9"/>
        <end position="27"/>
    </location>
</feature>
<dbReference type="PROSITE" id="PS51257">
    <property type="entry name" value="PROKAR_LIPOPROTEIN"/>
    <property type="match status" value="1"/>
</dbReference>
<evidence type="ECO:0000256" key="4">
    <source>
        <dbReference type="ARBA" id="ARBA00022989"/>
    </source>
</evidence>
<evidence type="ECO:0000256" key="6">
    <source>
        <dbReference type="SAM" id="Phobius"/>
    </source>
</evidence>
<comment type="subcellular location">
    <subcellularLocation>
        <location evidence="1">Cell membrane</location>
        <topology evidence="1">Multi-pass membrane protein</topology>
    </subcellularLocation>
</comment>
<evidence type="ECO:0000313" key="7">
    <source>
        <dbReference type="EMBL" id="KAA9165969.1"/>
    </source>
</evidence>
<keyword evidence="8" id="KW-1185">Reference proteome</keyword>
<organism evidence="7 8">
    <name type="scientific">Amycolatopsis acidicola</name>
    <dbReference type="NCBI Taxonomy" id="2596893"/>
    <lineage>
        <taxon>Bacteria</taxon>
        <taxon>Bacillati</taxon>
        <taxon>Actinomycetota</taxon>
        <taxon>Actinomycetes</taxon>
        <taxon>Pseudonocardiales</taxon>
        <taxon>Pseudonocardiaceae</taxon>
        <taxon>Amycolatopsis</taxon>
    </lineage>
</organism>
<dbReference type="RefSeq" id="WP_144748666.1">
    <property type="nucleotide sequence ID" value="NZ_VMNW02000003.1"/>
</dbReference>
<dbReference type="Pfam" id="PF03626">
    <property type="entry name" value="COX4_pro"/>
    <property type="match status" value="1"/>
</dbReference>